<dbReference type="OrthoDB" id="10323019at2759"/>
<dbReference type="AlphaFoldDB" id="A0A0V1D0Q9"/>
<sequence length="193" mass="22233">MSTCVPAKLLSMSIHCVKFRRTGEIQAKNWHYNTRRTVPFKFIKCTGYITRDRRFAKVLFFLCSLNLLGCFCRFALPTFSLLTYESVGGSVRPRCSGSKACQASLTGAGREWTVGLGSSWPTEYGQSRKRSTFYTCFLMWSTPQDPATYFSTFQQHREMRSTMKKLLVNRLCLEVHSHSPFLCIFPKLMWPVC</sequence>
<evidence type="ECO:0000313" key="2">
    <source>
        <dbReference type="EMBL" id="KRY55058.1"/>
    </source>
</evidence>
<dbReference type="EMBL" id="JYDI01000061">
    <property type="protein sequence ID" value="KRY55058.1"/>
    <property type="molecule type" value="Genomic_DNA"/>
</dbReference>
<evidence type="ECO:0000256" key="1">
    <source>
        <dbReference type="SAM" id="Phobius"/>
    </source>
</evidence>
<dbReference type="Proteomes" id="UP000054653">
    <property type="component" value="Unassembled WGS sequence"/>
</dbReference>
<protein>
    <submittedName>
        <fullName evidence="2">Uncharacterized protein</fullName>
    </submittedName>
</protein>
<organism evidence="2 3">
    <name type="scientific">Trichinella britovi</name>
    <name type="common">Parasitic roundworm</name>
    <dbReference type="NCBI Taxonomy" id="45882"/>
    <lineage>
        <taxon>Eukaryota</taxon>
        <taxon>Metazoa</taxon>
        <taxon>Ecdysozoa</taxon>
        <taxon>Nematoda</taxon>
        <taxon>Enoplea</taxon>
        <taxon>Dorylaimia</taxon>
        <taxon>Trichinellida</taxon>
        <taxon>Trichinellidae</taxon>
        <taxon>Trichinella</taxon>
    </lineage>
</organism>
<keyword evidence="1" id="KW-0812">Transmembrane</keyword>
<accession>A0A0V1D0Q9</accession>
<name>A0A0V1D0Q9_TRIBR</name>
<reference evidence="2 3" key="1">
    <citation type="submission" date="2015-01" db="EMBL/GenBank/DDBJ databases">
        <title>Evolution of Trichinella species and genotypes.</title>
        <authorList>
            <person name="Korhonen P.K."/>
            <person name="Edoardo P."/>
            <person name="Giuseppe L.R."/>
            <person name="Gasser R.B."/>
        </authorList>
    </citation>
    <scope>NUCLEOTIDE SEQUENCE [LARGE SCALE GENOMIC DNA]</scope>
    <source>
        <strain evidence="2">ISS120</strain>
    </source>
</reference>
<evidence type="ECO:0000313" key="3">
    <source>
        <dbReference type="Proteomes" id="UP000054653"/>
    </source>
</evidence>
<proteinExistence type="predicted"/>
<keyword evidence="1" id="KW-0472">Membrane</keyword>
<gene>
    <name evidence="2" type="ORF">T03_2946</name>
</gene>
<keyword evidence="3" id="KW-1185">Reference proteome</keyword>
<feature type="transmembrane region" description="Helical" evidence="1">
    <location>
        <begin position="58"/>
        <end position="76"/>
    </location>
</feature>
<comment type="caution">
    <text evidence="2">The sequence shown here is derived from an EMBL/GenBank/DDBJ whole genome shotgun (WGS) entry which is preliminary data.</text>
</comment>
<keyword evidence="1" id="KW-1133">Transmembrane helix</keyword>